<dbReference type="Gene3D" id="2.60.40.10">
    <property type="entry name" value="Immunoglobulins"/>
    <property type="match status" value="1"/>
</dbReference>
<gene>
    <name evidence="2" type="ORF">SGQ18_01295</name>
    <name evidence="3" type="ORF">SGQ44_01295</name>
</gene>
<dbReference type="InterPro" id="IPR013783">
    <property type="entry name" value="Ig-like_fold"/>
</dbReference>
<reference evidence="3 5" key="1">
    <citation type="submission" date="2023-11" db="EMBL/GenBank/DDBJ databases">
        <title>Unpublished Manusciprt.</title>
        <authorList>
            <person name="Saticioglu I.B."/>
            <person name="Ay H."/>
            <person name="Ajmi N."/>
            <person name="Altun S."/>
            <person name="Duman M."/>
        </authorList>
    </citation>
    <scope>NUCLEOTIDE SEQUENCE</scope>
    <source>
        <strain evidence="2 5">Fl-33</strain>
        <strain evidence="3">Fl-77</strain>
    </source>
</reference>
<organism evidence="3 4">
    <name type="scientific">Flavobacterium flavipigmentatum</name>
    <dbReference type="NCBI Taxonomy" id="2893884"/>
    <lineage>
        <taxon>Bacteria</taxon>
        <taxon>Pseudomonadati</taxon>
        <taxon>Bacteroidota</taxon>
        <taxon>Flavobacteriia</taxon>
        <taxon>Flavobacteriales</taxon>
        <taxon>Flavobacteriaceae</taxon>
        <taxon>Flavobacterium</taxon>
    </lineage>
</organism>
<dbReference type="RefSeq" id="WP_229975472.1">
    <property type="nucleotide sequence ID" value="NZ_CP087133.1"/>
</dbReference>
<sequence>MKTPVKFLLIITAFFVINSCTEEDLDRITDCWGQSSVVEIQYSLDPLNAKKITYSIKYEGSGTLNDVTWSFGDGKAAVKGLKVTHIYETAGTYEVKADIAVKKNQTDCSLNLKKDVQVN</sequence>
<dbReference type="SUPFAM" id="SSF49299">
    <property type="entry name" value="PKD domain"/>
    <property type="match status" value="1"/>
</dbReference>
<dbReference type="EMBL" id="JAWXVG010000001">
    <property type="protein sequence ID" value="MDX6180770.1"/>
    <property type="molecule type" value="Genomic_DNA"/>
</dbReference>
<feature type="domain" description="PKD" evidence="1">
    <location>
        <begin position="68"/>
        <end position="100"/>
    </location>
</feature>
<evidence type="ECO:0000313" key="3">
    <source>
        <dbReference type="EMBL" id="MDX6184370.1"/>
    </source>
</evidence>
<dbReference type="InterPro" id="IPR000601">
    <property type="entry name" value="PKD_dom"/>
</dbReference>
<keyword evidence="5" id="KW-1185">Reference proteome</keyword>
<dbReference type="CDD" id="cd00146">
    <property type="entry name" value="PKD"/>
    <property type="match status" value="1"/>
</dbReference>
<proteinExistence type="predicted"/>
<evidence type="ECO:0000313" key="2">
    <source>
        <dbReference type="EMBL" id="MDX6180770.1"/>
    </source>
</evidence>
<protein>
    <submittedName>
        <fullName evidence="3">PKD domain-containing protein</fullName>
    </submittedName>
</protein>
<dbReference type="EMBL" id="JAWXVH010000001">
    <property type="protein sequence ID" value="MDX6184370.1"/>
    <property type="molecule type" value="Genomic_DNA"/>
</dbReference>
<comment type="caution">
    <text evidence="3">The sequence shown here is derived from an EMBL/GenBank/DDBJ whole genome shotgun (WGS) entry which is preliminary data.</text>
</comment>
<accession>A0AAJ2SCM3</accession>
<dbReference type="PROSITE" id="PS50093">
    <property type="entry name" value="PKD"/>
    <property type="match status" value="1"/>
</dbReference>
<evidence type="ECO:0000259" key="1">
    <source>
        <dbReference type="PROSITE" id="PS50093"/>
    </source>
</evidence>
<dbReference type="Pfam" id="PF18911">
    <property type="entry name" value="PKD_4"/>
    <property type="match status" value="1"/>
</dbReference>
<name>A0AAJ2SCM3_9FLAO</name>
<evidence type="ECO:0000313" key="5">
    <source>
        <dbReference type="Proteomes" id="UP001278738"/>
    </source>
</evidence>
<dbReference type="InterPro" id="IPR035986">
    <property type="entry name" value="PKD_dom_sf"/>
</dbReference>
<dbReference type="Proteomes" id="UP001270053">
    <property type="component" value="Unassembled WGS sequence"/>
</dbReference>
<evidence type="ECO:0000313" key="4">
    <source>
        <dbReference type="Proteomes" id="UP001270053"/>
    </source>
</evidence>
<dbReference type="Proteomes" id="UP001278738">
    <property type="component" value="Unassembled WGS sequence"/>
</dbReference>
<dbReference type="AlphaFoldDB" id="A0AAJ2SCM3"/>